<evidence type="ECO:0000313" key="1">
    <source>
        <dbReference type="EMBL" id="ETE56701.1"/>
    </source>
</evidence>
<comment type="caution">
    <text evidence="1">The sequence shown here is derived from an EMBL/GenBank/DDBJ whole genome shotgun (WGS) entry which is preliminary data.</text>
</comment>
<organism evidence="1 2">
    <name type="scientific">Ophiophagus hannah</name>
    <name type="common">King cobra</name>
    <name type="synonym">Naja hannah</name>
    <dbReference type="NCBI Taxonomy" id="8665"/>
    <lineage>
        <taxon>Eukaryota</taxon>
        <taxon>Metazoa</taxon>
        <taxon>Chordata</taxon>
        <taxon>Craniata</taxon>
        <taxon>Vertebrata</taxon>
        <taxon>Euteleostomi</taxon>
        <taxon>Lepidosauria</taxon>
        <taxon>Squamata</taxon>
        <taxon>Bifurcata</taxon>
        <taxon>Unidentata</taxon>
        <taxon>Episquamata</taxon>
        <taxon>Toxicofera</taxon>
        <taxon>Serpentes</taxon>
        <taxon>Colubroidea</taxon>
        <taxon>Elapidae</taxon>
        <taxon>Elapinae</taxon>
        <taxon>Ophiophagus</taxon>
    </lineage>
</organism>
<name>V8N480_OPHHA</name>
<dbReference type="AlphaFoldDB" id="V8N480"/>
<evidence type="ECO:0000313" key="2">
    <source>
        <dbReference type="Proteomes" id="UP000018936"/>
    </source>
</evidence>
<proteinExistence type="predicted"/>
<reference evidence="1 2" key="1">
    <citation type="journal article" date="2013" name="Proc. Natl. Acad. Sci. U.S.A.">
        <title>The king cobra genome reveals dynamic gene evolution and adaptation in the snake venom system.</title>
        <authorList>
            <person name="Vonk F.J."/>
            <person name="Casewell N.R."/>
            <person name="Henkel C.V."/>
            <person name="Heimberg A.M."/>
            <person name="Jansen H.J."/>
            <person name="McCleary R.J."/>
            <person name="Kerkkamp H.M."/>
            <person name="Vos R.A."/>
            <person name="Guerreiro I."/>
            <person name="Calvete J.J."/>
            <person name="Wuster W."/>
            <person name="Woods A.E."/>
            <person name="Logan J.M."/>
            <person name="Harrison R.A."/>
            <person name="Castoe T.A."/>
            <person name="de Koning A.P."/>
            <person name="Pollock D.D."/>
            <person name="Yandell M."/>
            <person name="Calderon D."/>
            <person name="Renjifo C."/>
            <person name="Currier R.B."/>
            <person name="Salgado D."/>
            <person name="Pla D."/>
            <person name="Sanz L."/>
            <person name="Hyder A.S."/>
            <person name="Ribeiro J.M."/>
            <person name="Arntzen J.W."/>
            <person name="van den Thillart G.E."/>
            <person name="Boetzer M."/>
            <person name="Pirovano W."/>
            <person name="Dirks R.P."/>
            <person name="Spaink H.P."/>
            <person name="Duboule D."/>
            <person name="McGlinn E."/>
            <person name="Kini R.M."/>
            <person name="Richardson M.K."/>
        </authorList>
    </citation>
    <scope>NUCLEOTIDE SEQUENCE</scope>
    <source>
        <tissue evidence="1">Blood</tissue>
    </source>
</reference>
<accession>V8N480</accession>
<gene>
    <name evidence="1" type="ORF">L345_17587</name>
</gene>
<keyword evidence="2" id="KW-1185">Reference proteome</keyword>
<dbReference type="EMBL" id="AZIM01014286">
    <property type="protein sequence ID" value="ETE56701.1"/>
    <property type="molecule type" value="Genomic_DNA"/>
</dbReference>
<dbReference type="Proteomes" id="UP000018936">
    <property type="component" value="Unassembled WGS sequence"/>
</dbReference>
<protein>
    <submittedName>
        <fullName evidence="1">Uncharacterized protein</fullName>
    </submittedName>
</protein>
<sequence>MWALLDQKVTLAHKVRKVSKEK</sequence>